<proteinExistence type="predicted"/>
<dbReference type="Proteomes" id="UP001066276">
    <property type="component" value="Chromosome 11"/>
</dbReference>
<gene>
    <name evidence="2" type="ORF">NDU88_006463</name>
</gene>
<protein>
    <submittedName>
        <fullName evidence="2">Uncharacterized protein</fullName>
    </submittedName>
</protein>
<sequence length="107" mass="10874">MSWTPSPPAGYSGSESVYRGRAEPWRSGEAGPGQVGGRPGRTQAAAVKGKGRVGEAERQSRGRPGGLSGGRARGGRRRGRRAAGCGRRAVGGLILGGPPLSLLLCPV</sequence>
<evidence type="ECO:0000313" key="2">
    <source>
        <dbReference type="EMBL" id="KAJ1093360.1"/>
    </source>
</evidence>
<evidence type="ECO:0000256" key="1">
    <source>
        <dbReference type="SAM" id="MobiDB-lite"/>
    </source>
</evidence>
<evidence type="ECO:0000313" key="3">
    <source>
        <dbReference type="Proteomes" id="UP001066276"/>
    </source>
</evidence>
<keyword evidence="3" id="KW-1185">Reference proteome</keyword>
<dbReference type="AlphaFoldDB" id="A0AAV7LP67"/>
<feature type="compositionally biased region" description="Gly residues" evidence="1">
    <location>
        <begin position="63"/>
        <end position="72"/>
    </location>
</feature>
<accession>A0AAV7LP67</accession>
<dbReference type="EMBL" id="JANPWB010000015">
    <property type="protein sequence ID" value="KAJ1093360.1"/>
    <property type="molecule type" value="Genomic_DNA"/>
</dbReference>
<feature type="compositionally biased region" description="Gly residues" evidence="1">
    <location>
        <begin position="30"/>
        <end position="39"/>
    </location>
</feature>
<feature type="region of interest" description="Disordered" evidence="1">
    <location>
        <begin position="1"/>
        <end position="83"/>
    </location>
</feature>
<reference evidence="2" key="1">
    <citation type="journal article" date="2022" name="bioRxiv">
        <title>Sequencing and chromosome-scale assembly of the giantPleurodeles waltlgenome.</title>
        <authorList>
            <person name="Brown T."/>
            <person name="Elewa A."/>
            <person name="Iarovenko S."/>
            <person name="Subramanian E."/>
            <person name="Araus A.J."/>
            <person name="Petzold A."/>
            <person name="Susuki M."/>
            <person name="Suzuki K.-i.T."/>
            <person name="Hayashi T."/>
            <person name="Toyoda A."/>
            <person name="Oliveira C."/>
            <person name="Osipova E."/>
            <person name="Leigh N.D."/>
            <person name="Simon A."/>
            <person name="Yun M.H."/>
        </authorList>
    </citation>
    <scope>NUCLEOTIDE SEQUENCE</scope>
    <source>
        <strain evidence="2">20211129_DDA</strain>
        <tissue evidence="2">Liver</tissue>
    </source>
</reference>
<name>A0AAV7LP67_PLEWA</name>
<comment type="caution">
    <text evidence="2">The sequence shown here is derived from an EMBL/GenBank/DDBJ whole genome shotgun (WGS) entry which is preliminary data.</text>
</comment>
<organism evidence="2 3">
    <name type="scientific">Pleurodeles waltl</name>
    <name type="common">Iberian ribbed newt</name>
    <dbReference type="NCBI Taxonomy" id="8319"/>
    <lineage>
        <taxon>Eukaryota</taxon>
        <taxon>Metazoa</taxon>
        <taxon>Chordata</taxon>
        <taxon>Craniata</taxon>
        <taxon>Vertebrata</taxon>
        <taxon>Euteleostomi</taxon>
        <taxon>Amphibia</taxon>
        <taxon>Batrachia</taxon>
        <taxon>Caudata</taxon>
        <taxon>Salamandroidea</taxon>
        <taxon>Salamandridae</taxon>
        <taxon>Pleurodelinae</taxon>
        <taxon>Pleurodeles</taxon>
    </lineage>
</organism>